<dbReference type="PANTHER" id="PTHR10434">
    <property type="entry name" value="1-ACYL-SN-GLYCEROL-3-PHOSPHATE ACYLTRANSFERASE"/>
    <property type="match status" value="1"/>
</dbReference>
<dbReference type="GO" id="GO:0003841">
    <property type="term" value="F:1-acylglycerol-3-phosphate O-acyltransferase activity"/>
    <property type="evidence" value="ECO:0007669"/>
    <property type="project" value="TreeGrafter"/>
</dbReference>
<evidence type="ECO:0000313" key="7">
    <source>
        <dbReference type="Proteomes" id="UP000002630"/>
    </source>
</evidence>
<dbReference type="eggNOG" id="KOG2848">
    <property type="taxonomic scope" value="Eukaryota"/>
</dbReference>
<keyword evidence="4" id="KW-0472">Membrane</keyword>
<name>D8LSD1_ECTSI</name>
<feature type="region of interest" description="Disordered" evidence="3">
    <location>
        <begin position="435"/>
        <end position="464"/>
    </location>
</feature>
<dbReference type="SMART" id="SM00563">
    <property type="entry name" value="PlsC"/>
    <property type="match status" value="1"/>
</dbReference>
<organism evidence="6 7">
    <name type="scientific">Ectocarpus siliculosus</name>
    <name type="common">Brown alga</name>
    <name type="synonym">Conferva siliculosa</name>
    <dbReference type="NCBI Taxonomy" id="2880"/>
    <lineage>
        <taxon>Eukaryota</taxon>
        <taxon>Sar</taxon>
        <taxon>Stramenopiles</taxon>
        <taxon>Ochrophyta</taxon>
        <taxon>PX clade</taxon>
        <taxon>Phaeophyceae</taxon>
        <taxon>Ectocarpales</taxon>
        <taxon>Ectocarpaceae</taxon>
        <taxon>Ectocarpus</taxon>
    </lineage>
</organism>
<evidence type="ECO:0000256" key="1">
    <source>
        <dbReference type="ARBA" id="ARBA00022679"/>
    </source>
</evidence>
<dbReference type="Pfam" id="PF01553">
    <property type="entry name" value="Acyltransferase"/>
    <property type="match status" value="1"/>
</dbReference>
<dbReference type="STRING" id="2880.D8LSD1"/>
<keyword evidence="1" id="KW-0808">Transferase</keyword>
<feature type="domain" description="Phospholipid/glycerol acyltransferase" evidence="5">
    <location>
        <begin position="161"/>
        <end position="276"/>
    </location>
</feature>
<dbReference type="EMBL" id="FN648949">
    <property type="protein sequence ID" value="CBN75188.1"/>
    <property type="molecule type" value="Genomic_DNA"/>
</dbReference>
<dbReference type="InParanoid" id="D8LSD1"/>
<sequence>MIDTKLEDIRAAVAECHVGKDGSTHEARQQENARRIRVFKKLDAYAQDLVQQLAAAAASNEDTSRIEGTLVPACLQRAGPPTGAGCPGVDTGGFVVSIPLIMLTMVEQQIFLALNGGSNGGAGNSGGLSSILIRLDCAWLLLLMGIQVRAEFMGESLSRPAMLLFTHVSTLDAVVILGTLPRALCAVVKEELLAVPVLGWIMASRGAIPINRGHRASAVQALAEAAERARELQMFVAMAPEGTRSKTGQLGPFKKGAFHMQEQLQWPVIPVTIHGAYELFPLKWNVNQCGKVVVKYHRPIEAAEIKSREGLSQRLRQEILEALDQDDVPEAGAALDPSRRAASLAATAFTYLAAARAVKALVSFSRREGVAVWALVAGAVAYVFLSTVFVFYVYARKCFSAPRRVGVRGGGGAGTVSGGLGLTDDGVAVNGWEGHGGGSAGLSRGGEGRSRDGESDVTEQMKDR</sequence>
<reference evidence="6 7" key="1">
    <citation type="journal article" date="2010" name="Nature">
        <title>The Ectocarpus genome and the independent evolution of multicellularity in brown algae.</title>
        <authorList>
            <person name="Cock J.M."/>
            <person name="Sterck L."/>
            <person name="Rouze P."/>
            <person name="Scornet D."/>
            <person name="Allen A.E."/>
            <person name="Amoutzias G."/>
            <person name="Anthouard V."/>
            <person name="Artiguenave F."/>
            <person name="Aury J.M."/>
            <person name="Badger J.H."/>
            <person name="Beszteri B."/>
            <person name="Billiau K."/>
            <person name="Bonnet E."/>
            <person name="Bothwell J.H."/>
            <person name="Bowler C."/>
            <person name="Boyen C."/>
            <person name="Brownlee C."/>
            <person name="Carrano C.J."/>
            <person name="Charrier B."/>
            <person name="Cho G.Y."/>
            <person name="Coelho S.M."/>
            <person name="Collen J."/>
            <person name="Corre E."/>
            <person name="Da Silva C."/>
            <person name="Delage L."/>
            <person name="Delaroque N."/>
            <person name="Dittami S.M."/>
            <person name="Doulbeau S."/>
            <person name="Elias M."/>
            <person name="Farnham G."/>
            <person name="Gachon C.M."/>
            <person name="Gschloessl B."/>
            <person name="Heesch S."/>
            <person name="Jabbari K."/>
            <person name="Jubin C."/>
            <person name="Kawai H."/>
            <person name="Kimura K."/>
            <person name="Kloareg B."/>
            <person name="Kupper F.C."/>
            <person name="Lang D."/>
            <person name="Le Bail A."/>
            <person name="Leblanc C."/>
            <person name="Lerouge P."/>
            <person name="Lohr M."/>
            <person name="Lopez P.J."/>
            <person name="Martens C."/>
            <person name="Maumus F."/>
            <person name="Michel G."/>
            <person name="Miranda-Saavedra D."/>
            <person name="Morales J."/>
            <person name="Moreau H."/>
            <person name="Motomura T."/>
            <person name="Nagasato C."/>
            <person name="Napoli C.A."/>
            <person name="Nelson D.R."/>
            <person name="Nyvall-Collen P."/>
            <person name="Peters A.F."/>
            <person name="Pommier C."/>
            <person name="Potin P."/>
            <person name="Poulain J."/>
            <person name="Quesneville H."/>
            <person name="Read B."/>
            <person name="Rensing S.A."/>
            <person name="Ritter A."/>
            <person name="Rousvoal S."/>
            <person name="Samanta M."/>
            <person name="Samson G."/>
            <person name="Schroeder D.C."/>
            <person name="Segurens B."/>
            <person name="Strittmatter M."/>
            <person name="Tonon T."/>
            <person name="Tregear J.W."/>
            <person name="Valentin K."/>
            <person name="von Dassow P."/>
            <person name="Yamagishi T."/>
            <person name="Van de Peer Y."/>
            <person name="Wincker P."/>
        </authorList>
    </citation>
    <scope>NUCLEOTIDE SEQUENCE [LARGE SCALE GENOMIC DNA]</scope>
    <source>
        <strain evidence="7">Ec32 / CCAP1310/4</strain>
    </source>
</reference>
<keyword evidence="4" id="KW-1133">Transmembrane helix</keyword>
<evidence type="ECO:0000259" key="5">
    <source>
        <dbReference type="SMART" id="SM00563"/>
    </source>
</evidence>
<dbReference type="SUPFAM" id="SSF69593">
    <property type="entry name" value="Glycerol-3-phosphate (1)-acyltransferase"/>
    <property type="match status" value="1"/>
</dbReference>
<evidence type="ECO:0000256" key="4">
    <source>
        <dbReference type="SAM" id="Phobius"/>
    </source>
</evidence>
<dbReference type="GO" id="GO:0006654">
    <property type="term" value="P:phosphatidic acid biosynthetic process"/>
    <property type="evidence" value="ECO:0007669"/>
    <property type="project" value="TreeGrafter"/>
</dbReference>
<dbReference type="EMBL" id="FN649736">
    <property type="protein sequence ID" value="CBN75188.1"/>
    <property type="molecule type" value="Genomic_DNA"/>
</dbReference>
<dbReference type="OrthoDB" id="417078at2759"/>
<dbReference type="AlphaFoldDB" id="D8LSD1"/>
<protein>
    <submittedName>
        <fullName evidence="6">1-acyl-sn-glycerol-3-phosphate acyltransferase</fullName>
    </submittedName>
</protein>
<keyword evidence="4" id="KW-0812">Transmembrane</keyword>
<evidence type="ECO:0000256" key="3">
    <source>
        <dbReference type="SAM" id="MobiDB-lite"/>
    </source>
</evidence>
<feature type="transmembrane region" description="Helical" evidence="4">
    <location>
        <begin position="370"/>
        <end position="394"/>
    </location>
</feature>
<accession>D8LSD1</accession>
<dbReference type="CDD" id="cd07989">
    <property type="entry name" value="LPLAT_AGPAT-like"/>
    <property type="match status" value="1"/>
</dbReference>
<feature type="compositionally biased region" description="Basic and acidic residues" evidence="3">
    <location>
        <begin position="446"/>
        <end position="464"/>
    </location>
</feature>
<dbReference type="InterPro" id="IPR002123">
    <property type="entry name" value="Plipid/glycerol_acylTrfase"/>
</dbReference>
<evidence type="ECO:0000256" key="2">
    <source>
        <dbReference type="ARBA" id="ARBA00023315"/>
    </source>
</evidence>
<keyword evidence="2 6" id="KW-0012">Acyltransferase</keyword>
<gene>
    <name evidence="6" type="ORF">Esi_0072_0030</name>
</gene>
<proteinExistence type="predicted"/>
<evidence type="ECO:0000313" key="6">
    <source>
        <dbReference type="EMBL" id="CBN75188.1"/>
    </source>
</evidence>
<dbReference type="Proteomes" id="UP000002630">
    <property type="component" value="Linkage Group LG11"/>
</dbReference>
<keyword evidence="7" id="KW-1185">Reference proteome</keyword>
<feature type="compositionally biased region" description="Gly residues" evidence="3">
    <location>
        <begin position="435"/>
        <end position="445"/>
    </location>
</feature>
<dbReference type="PANTHER" id="PTHR10434:SF11">
    <property type="entry name" value="1-ACYL-SN-GLYCEROL-3-PHOSPHATE ACYLTRANSFERASE"/>
    <property type="match status" value="1"/>
</dbReference>